<keyword evidence="2" id="KW-0677">Repeat</keyword>
<dbReference type="InterPro" id="IPR011989">
    <property type="entry name" value="ARM-like"/>
</dbReference>
<accession>A0ABQ7I0J9</accession>
<dbReference type="PANTHER" id="PTHR13102">
    <property type="entry name" value="NUCLEOLAR PROTEIN 9"/>
    <property type="match status" value="1"/>
</dbReference>
<dbReference type="Gene3D" id="1.25.10.10">
    <property type="entry name" value="Leucine-rich Repeat Variant"/>
    <property type="match status" value="1"/>
</dbReference>
<proteinExistence type="predicted"/>
<feature type="repeat" description="Pumilio" evidence="5">
    <location>
        <begin position="239"/>
        <end position="275"/>
    </location>
</feature>
<protein>
    <recommendedName>
        <fullName evidence="1">Nucleolar protein 9</fullName>
    </recommendedName>
    <alternativeName>
        <fullName evidence="3 4">Pumilio domain-containing protein NOP9</fullName>
    </alternativeName>
</protein>
<gene>
    <name evidence="6" type="ORF">TCON_0868</name>
</gene>
<comment type="caution">
    <text evidence="6">The sequence shown here is derived from an EMBL/GenBank/DDBJ whole genome shotgun (WGS) entry which is preliminary data.</text>
</comment>
<dbReference type="Proteomes" id="UP001516464">
    <property type="component" value="Unassembled WGS sequence"/>
</dbReference>
<dbReference type="EMBL" id="SBIQ01000040">
    <property type="protein sequence ID" value="KAF7683934.1"/>
    <property type="molecule type" value="Genomic_DNA"/>
</dbReference>
<dbReference type="InterPro" id="IPR040000">
    <property type="entry name" value="NOP9"/>
</dbReference>
<sequence>MEAVIDYFKNLDLTDVENPEILANVYKEIRGKEIQIVLNKSANMKLEELMSKSSLDQLIGLLTAIGTLLTTKLGSRIIEKNLRLIFRWIYPKKMASENQIIKIWKLLEGIIGNEEVFISHLLDINATHVLRLSFQIFSGVNCEKEKKYKLEKQLRKKGRDICSKYYLLIEKEQDLLLQDKHTIISFLTYLKCVKGRQGIIHQIIKNFRKEDLEDPIKSFFYEGILSLSSEENLKEIYGKIKRDVLELSKDKYGNYFIKTMIKQYYRDDIYYTIIEHLSEFTYNSNIIYNLLLAVIKNDDKEKINELFQFYLKDGNDFFTGLVVNKGELDTKYARIMLSMFELQSTHPITQELNSLFSKYFDKIWIESSIGKKLVIGYLKGSASPLEKDKLVGKLSKQYRRLNRSKLGKELLVTMSRCCNKKNRHIIIEVLKRKS</sequence>
<dbReference type="InterPro" id="IPR016024">
    <property type="entry name" value="ARM-type_fold"/>
</dbReference>
<name>A0ABQ7I0J9_9MICR</name>
<organism evidence="6 7">
    <name type="scientific">Astathelohania contejeani</name>
    <dbReference type="NCBI Taxonomy" id="164912"/>
    <lineage>
        <taxon>Eukaryota</taxon>
        <taxon>Fungi</taxon>
        <taxon>Fungi incertae sedis</taxon>
        <taxon>Microsporidia</taxon>
        <taxon>Astathelohaniidae</taxon>
        <taxon>Astathelohania</taxon>
    </lineage>
</organism>
<evidence type="ECO:0000256" key="4">
    <source>
        <dbReference type="ARBA" id="ARBA00031929"/>
    </source>
</evidence>
<keyword evidence="7" id="KW-1185">Reference proteome</keyword>
<evidence type="ECO:0000256" key="1">
    <source>
        <dbReference type="ARBA" id="ARBA00016427"/>
    </source>
</evidence>
<dbReference type="SUPFAM" id="SSF48371">
    <property type="entry name" value="ARM repeat"/>
    <property type="match status" value="2"/>
</dbReference>
<evidence type="ECO:0000313" key="7">
    <source>
        <dbReference type="Proteomes" id="UP001516464"/>
    </source>
</evidence>
<dbReference type="PANTHER" id="PTHR13102:SF0">
    <property type="entry name" value="NUCLEOLAR PROTEIN 9"/>
    <property type="match status" value="1"/>
</dbReference>
<dbReference type="PROSITE" id="PS50302">
    <property type="entry name" value="PUM"/>
    <property type="match status" value="1"/>
</dbReference>
<evidence type="ECO:0000256" key="2">
    <source>
        <dbReference type="ARBA" id="ARBA00022737"/>
    </source>
</evidence>
<evidence type="ECO:0000313" key="6">
    <source>
        <dbReference type="EMBL" id="KAF7683934.1"/>
    </source>
</evidence>
<evidence type="ECO:0000256" key="5">
    <source>
        <dbReference type="PROSITE-ProRule" id="PRU00317"/>
    </source>
</evidence>
<reference evidence="6 7" key="1">
    <citation type="submission" date="2019-01" db="EMBL/GenBank/DDBJ databases">
        <title>Genomes sequencing and comparative genomics of infectious freshwater microsporidia, Cucumispora dikerogammari and Thelohania contejeani.</title>
        <authorList>
            <person name="Cormier A."/>
            <person name="Giraud I."/>
            <person name="Wattier R."/>
            <person name="Teixeira M."/>
            <person name="Grandjean F."/>
            <person name="Rigaud T."/>
            <person name="Cordaux R."/>
        </authorList>
    </citation>
    <scope>NUCLEOTIDE SEQUENCE [LARGE SCALE GENOMIC DNA]</scope>
    <source>
        <strain evidence="6">T1</strain>
        <tissue evidence="6">Spores</tissue>
    </source>
</reference>
<evidence type="ECO:0000256" key="3">
    <source>
        <dbReference type="ARBA" id="ARBA00030932"/>
    </source>
</evidence>
<dbReference type="InterPro" id="IPR001313">
    <property type="entry name" value="Pumilio_RNA-bd_rpt"/>
</dbReference>